<protein>
    <recommendedName>
        <fullName evidence="3">Mrp8p</fullName>
    </recommendedName>
</protein>
<dbReference type="GeneID" id="5546775"/>
<name>A7TH35_VANPO</name>
<dbReference type="PIRSF" id="PIRSF022944">
    <property type="entry name" value="Ribosomal_MRP8_mit"/>
    <property type="match status" value="1"/>
</dbReference>
<reference evidence="1 2" key="1">
    <citation type="journal article" date="2007" name="Proc. Natl. Acad. Sci. U.S.A.">
        <title>Independent sorting-out of thousands of duplicated gene pairs in two yeast species descended from a whole-genome duplication.</title>
        <authorList>
            <person name="Scannell D.R."/>
            <person name="Frank A.C."/>
            <person name="Conant G.C."/>
            <person name="Byrne K.P."/>
            <person name="Woolfit M."/>
            <person name="Wolfe K.H."/>
        </authorList>
    </citation>
    <scope>NUCLEOTIDE SEQUENCE [LARGE SCALE GENOMIC DNA]</scope>
    <source>
        <strain evidence="2">ATCC 22028 / DSM 70294 / BCRC 21397 / CBS 2163 / NBRC 10782 / NRRL Y-8283 / UCD 57-17</strain>
    </source>
</reference>
<evidence type="ECO:0000313" key="2">
    <source>
        <dbReference type="Proteomes" id="UP000000267"/>
    </source>
</evidence>
<dbReference type="InterPro" id="IPR012917">
    <property type="entry name" value="DUF3294"/>
</dbReference>
<dbReference type="Pfam" id="PF07957">
    <property type="entry name" value="DUF3294"/>
    <property type="match status" value="1"/>
</dbReference>
<dbReference type="STRING" id="436907.A7TH35"/>
<dbReference type="EMBL" id="DS480389">
    <property type="protein sequence ID" value="EDO18487.1"/>
    <property type="molecule type" value="Genomic_DNA"/>
</dbReference>
<dbReference type="KEGG" id="vpo:Kpol_1032p84"/>
<dbReference type="AlphaFoldDB" id="A7TH35"/>
<dbReference type="OrthoDB" id="4076200at2759"/>
<organism evidence="2">
    <name type="scientific">Vanderwaltozyma polyspora (strain ATCC 22028 / DSM 70294 / BCRC 21397 / CBS 2163 / NBRC 10782 / NRRL Y-8283 / UCD 57-17)</name>
    <name type="common">Kluyveromyces polysporus</name>
    <dbReference type="NCBI Taxonomy" id="436907"/>
    <lineage>
        <taxon>Eukaryota</taxon>
        <taxon>Fungi</taxon>
        <taxon>Dikarya</taxon>
        <taxon>Ascomycota</taxon>
        <taxon>Saccharomycotina</taxon>
        <taxon>Saccharomycetes</taxon>
        <taxon>Saccharomycetales</taxon>
        <taxon>Saccharomycetaceae</taxon>
        <taxon>Vanderwaltozyma</taxon>
    </lineage>
</organism>
<sequence>MSSELEQLRKEVDKLSEVVKKQNLLISKTGQNLLELQITQQKADVASFGEPKSNKKATHLTSSDYATNEDLVQLVAELQGQLDTIEDRSIRRIVNSHKSDPSDIVAPIPNADSEILFAEDGLFPKTLKDFEDISDIKLFKVAKFYELVPPSSQEEEEFEKFLEGKVESFHISDIPDEDIEKQISHYKRDQLDDVFNDVARYLGLRSRRGTDVW</sequence>
<proteinExistence type="predicted"/>
<dbReference type="HOGENOM" id="CLU_110337_0_0_1"/>
<dbReference type="InParanoid" id="A7TH35"/>
<dbReference type="PhylomeDB" id="A7TH35"/>
<gene>
    <name evidence="1" type="ORF">Kpol_1032p84</name>
</gene>
<dbReference type="eggNOG" id="ENOG502RXKB">
    <property type="taxonomic scope" value="Eukaryota"/>
</dbReference>
<evidence type="ECO:0000313" key="1">
    <source>
        <dbReference type="EMBL" id="EDO18487.1"/>
    </source>
</evidence>
<dbReference type="OMA" id="ENFHIND"/>
<evidence type="ECO:0008006" key="3">
    <source>
        <dbReference type="Google" id="ProtNLM"/>
    </source>
</evidence>
<dbReference type="RefSeq" id="XP_001646345.1">
    <property type="nucleotide sequence ID" value="XM_001646295.1"/>
</dbReference>
<accession>A7TH35</accession>
<dbReference type="FunCoup" id="A7TH35">
    <property type="interactions" value="185"/>
</dbReference>
<keyword evidence="2" id="KW-1185">Reference proteome</keyword>
<dbReference type="Proteomes" id="UP000000267">
    <property type="component" value="Unassembled WGS sequence"/>
</dbReference>